<evidence type="ECO:0000256" key="2">
    <source>
        <dbReference type="SAM" id="Phobius"/>
    </source>
</evidence>
<feature type="region of interest" description="Disordered" evidence="1">
    <location>
        <begin position="132"/>
        <end position="159"/>
    </location>
</feature>
<protein>
    <submittedName>
        <fullName evidence="3">Uncharacterized protein</fullName>
    </submittedName>
</protein>
<proteinExistence type="predicted"/>
<comment type="caution">
    <text evidence="3">The sequence shown here is derived from an EMBL/GenBank/DDBJ whole genome shotgun (WGS) entry which is preliminary data.</text>
</comment>
<gene>
    <name evidence="3" type="ORF">AARAC_003007</name>
</gene>
<sequence length="159" mass="17822">MAPVRAEKSESLQDSRPKTDYERWLEGKDEHYQIAENSEYHPPIPGIHGQIRIFHHVLDSSPSETVHSMKPDATHLQAHKFHGEFLHRLNAHSPSPLKGAMADILHEPCVWQLVLLLVVIVAFLHAGRSLQKGRSSRRAASSPASTEPIVPALDEKELV</sequence>
<reference evidence="3 4" key="1">
    <citation type="submission" date="2017-05" db="EMBL/GenBank/DDBJ databases">
        <title>Genome sequence for an aflatoxigenic pathogen of Argentinian peanut, Aspergillus arachidicola.</title>
        <authorList>
            <person name="Moore G."/>
            <person name="Beltz S.B."/>
            <person name="Mack B.M."/>
        </authorList>
    </citation>
    <scope>NUCLEOTIDE SEQUENCE [LARGE SCALE GENOMIC DNA]</scope>
    <source>
        <strain evidence="3 4">CBS 117610</strain>
    </source>
</reference>
<accession>A0A2G7FZ41</accession>
<dbReference type="AlphaFoldDB" id="A0A2G7FZ41"/>
<feature type="transmembrane region" description="Helical" evidence="2">
    <location>
        <begin position="110"/>
        <end position="127"/>
    </location>
</feature>
<feature type="region of interest" description="Disordered" evidence="1">
    <location>
        <begin position="1"/>
        <end position="21"/>
    </location>
</feature>
<organism evidence="3 4">
    <name type="scientific">Aspergillus arachidicola</name>
    <dbReference type="NCBI Taxonomy" id="656916"/>
    <lineage>
        <taxon>Eukaryota</taxon>
        <taxon>Fungi</taxon>
        <taxon>Dikarya</taxon>
        <taxon>Ascomycota</taxon>
        <taxon>Pezizomycotina</taxon>
        <taxon>Eurotiomycetes</taxon>
        <taxon>Eurotiomycetidae</taxon>
        <taxon>Eurotiales</taxon>
        <taxon>Aspergillaceae</taxon>
        <taxon>Aspergillus</taxon>
        <taxon>Aspergillus subgen. Circumdati</taxon>
    </lineage>
</organism>
<evidence type="ECO:0000313" key="4">
    <source>
        <dbReference type="Proteomes" id="UP000231358"/>
    </source>
</evidence>
<keyword evidence="2" id="KW-1133">Transmembrane helix</keyword>
<evidence type="ECO:0000256" key="1">
    <source>
        <dbReference type="SAM" id="MobiDB-lite"/>
    </source>
</evidence>
<keyword evidence="4" id="KW-1185">Reference proteome</keyword>
<evidence type="ECO:0000313" key="3">
    <source>
        <dbReference type="EMBL" id="PIG85615.1"/>
    </source>
</evidence>
<dbReference type="Proteomes" id="UP000231358">
    <property type="component" value="Unassembled WGS sequence"/>
</dbReference>
<dbReference type="EMBL" id="NEXV01000312">
    <property type="protein sequence ID" value="PIG85615.1"/>
    <property type="molecule type" value="Genomic_DNA"/>
</dbReference>
<keyword evidence="2" id="KW-0812">Transmembrane</keyword>
<name>A0A2G7FZ41_9EURO</name>
<keyword evidence="2" id="KW-0472">Membrane</keyword>